<keyword evidence="10" id="KW-1185">Reference proteome</keyword>
<feature type="domain" description="Aminoacyl-transfer RNA synthetases class-II family profile" evidence="8">
    <location>
        <begin position="138"/>
        <end position="577"/>
    </location>
</feature>
<dbReference type="InterPro" id="IPR029351">
    <property type="entry name" value="GAD_dom"/>
</dbReference>
<dbReference type="PANTHER" id="PTHR22594">
    <property type="entry name" value="ASPARTYL/LYSYL-TRNA SYNTHETASE"/>
    <property type="match status" value="1"/>
</dbReference>
<dbReference type="Pfam" id="PF00152">
    <property type="entry name" value="tRNA-synt_2"/>
    <property type="match status" value="1"/>
</dbReference>
<feature type="region of interest" description="Aspartate" evidence="7">
    <location>
        <begin position="195"/>
        <end position="198"/>
    </location>
</feature>
<keyword evidence="5 7" id="KW-0648">Protein biosynthesis</keyword>
<comment type="subunit">
    <text evidence="7">Homodimer.</text>
</comment>
<sequence>MYRTHTCGELRQENTGQTVTLAGWVQTVRKFGSISFVDLRDRYGITQLLFGESLNQLLDEQPLGREFVLQATGKVVERTNKNPQMPTGDVEIDITAFKILNKAATPPFTIEDKTDGGDDLRMKFRYLDLRRNPVRRNLELRYAVNRSARNYLHDNNFMDIETPFLIKSTPEGARDFVVPSRMNPGQFYALPQSPQTFKQLLMVSGYDRYYQVVKCFRDEDLRADRQPEFTQIDCEMSFVEQDDILNMFEGLVKRVFKDVKQIDYADKVDRMTWNDAMIRYGNDKPDIRFGMELTNLKTIFEGQSGIEEAKAIFEQSGFKVFNDAETVLAIAVPGASEYTRKQTDELTEWVKRPQIGMNGLVFIKCNSDGSFKSSADKFFPEDQLKALAGICGAQQGDLILILAGREERTRKAASELRLEMGERLGLRRKDEFKLLWVLDFPLFEYAEAENRWVARHHPFTAPKPDQIATMINNDPVIRDAANYLSHPYANIKANAYDMVLNGNEIGGGSIRIFQRELQEKMFDALGMSKEEAQHKFGFLLGAFEYGAPPHGGIAFGFDRLCAILGGSESIRDFIAFPKNNSGRDVMIDAPSVIDEAQLEELQIQTDLKS</sequence>
<dbReference type="InterPro" id="IPR004365">
    <property type="entry name" value="NA-bd_OB_tRNA"/>
</dbReference>
<dbReference type="InterPro" id="IPR004115">
    <property type="entry name" value="GAD-like_sf"/>
</dbReference>
<evidence type="ECO:0000256" key="3">
    <source>
        <dbReference type="ARBA" id="ARBA00022741"/>
    </source>
</evidence>
<dbReference type="SUPFAM" id="SSF55681">
    <property type="entry name" value="Class II aaRS and biotin synthetases"/>
    <property type="match status" value="1"/>
</dbReference>
<dbReference type="InterPro" id="IPR006195">
    <property type="entry name" value="aa-tRNA-synth_II"/>
</dbReference>
<feature type="binding site" evidence="7">
    <location>
        <position position="456"/>
    </location>
    <ligand>
        <name>L-aspartate</name>
        <dbReference type="ChEBI" id="CHEBI:29991"/>
    </ligand>
</feature>
<dbReference type="Proteomes" id="UP000033121">
    <property type="component" value="Unassembled WGS sequence"/>
</dbReference>
<evidence type="ECO:0000256" key="2">
    <source>
        <dbReference type="ARBA" id="ARBA00022598"/>
    </source>
</evidence>
<dbReference type="EMBL" id="BBWV01000004">
    <property type="protein sequence ID" value="GAO44833.1"/>
    <property type="molecule type" value="Genomic_DNA"/>
</dbReference>
<feature type="binding site" evidence="7">
    <location>
        <position position="217"/>
    </location>
    <ligand>
        <name>L-aspartate</name>
        <dbReference type="ChEBI" id="CHEBI:29991"/>
    </ligand>
</feature>
<keyword evidence="7" id="KW-0963">Cytoplasm</keyword>
<dbReference type="Pfam" id="PF02938">
    <property type="entry name" value="GAD"/>
    <property type="match status" value="1"/>
</dbReference>
<dbReference type="InterPro" id="IPR045864">
    <property type="entry name" value="aa-tRNA-synth_II/BPL/LPL"/>
</dbReference>
<dbReference type="CDD" id="cd04317">
    <property type="entry name" value="EcAspRS_like_N"/>
    <property type="match status" value="1"/>
</dbReference>
<comment type="subcellular location">
    <subcellularLocation>
        <location evidence="7">Cytoplasm</location>
    </subcellularLocation>
</comment>
<keyword evidence="4 7" id="KW-0067">ATP-binding</keyword>
<dbReference type="InterPro" id="IPR047090">
    <property type="entry name" value="AspRS_core"/>
</dbReference>
<accession>A0A0E9N4V2</accession>
<dbReference type="GO" id="GO:0005524">
    <property type="term" value="F:ATP binding"/>
    <property type="evidence" value="ECO:0007669"/>
    <property type="project" value="UniProtKB-UniRule"/>
</dbReference>
<feature type="binding site" evidence="7">
    <location>
        <begin position="556"/>
        <end position="559"/>
    </location>
    <ligand>
        <name>ATP</name>
        <dbReference type="ChEBI" id="CHEBI:30616"/>
    </ligand>
</feature>
<dbReference type="Pfam" id="PF01336">
    <property type="entry name" value="tRNA_anti-codon"/>
    <property type="match status" value="1"/>
</dbReference>
<feature type="binding site" evidence="7">
    <location>
        <position position="504"/>
    </location>
    <ligand>
        <name>ATP</name>
        <dbReference type="ChEBI" id="CHEBI:30616"/>
    </ligand>
</feature>
<dbReference type="InterPro" id="IPR012340">
    <property type="entry name" value="NA-bd_OB-fold"/>
</dbReference>
<comment type="catalytic activity">
    <reaction evidence="7">
        <text>tRNA(Asp) + L-aspartate + ATP = L-aspartyl-tRNA(Asp) + AMP + diphosphate</text>
        <dbReference type="Rhea" id="RHEA:19649"/>
        <dbReference type="Rhea" id="RHEA-COMP:9660"/>
        <dbReference type="Rhea" id="RHEA-COMP:9678"/>
        <dbReference type="ChEBI" id="CHEBI:29991"/>
        <dbReference type="ChEBI" id="CHEBI:30616"/>
        <dbReference type="ChEBI" id="CHEBI:33019"/>
        <dbReference type="ChEBI" id="CHEBI:78442"/>
        <dbReference type="ChEBI" id="CHEBI:78516"/>
        <dbReference type="ChEBI" id="CHEBI:456215"/>
        <dbReference type="EC" id="6.1.1.12"/>
    </reaction>
</comment>
<dbReference type="SUPFAM" id="SSF55261">
    <property type="entry name" value="GAD domain-like"/>
    <property type="match status" value="1"/>
</dbReference>
<proteinExistence type="inferred from homology"/>
<dbReference type="InterPro" id="IPR004364">
    <property type="entry name" value="Aa-tRNA-synt_II"/>
</dbReference>
<dbReference type="NCBIfam" id="TIGR00459">
    <property type="entry name" value="aspS_bact"/>
    <property type="match status" value="1"/>
</dbReference>
<dbReference type="STRING" id="1220578.FPE01S_04_00760"/>
<dbReference type="CDD" id="cd00777">
    <property type="entry name" value="AspRS_core"/>
    <property type="match status" value="1"/>
</dbReference>
<dbReference type="GO" id="GO:0004815">
    <property type="term" value="F:aspartate-tRNA ligase activity"/>
    <property type="evidence" value="ECO:0007669"/>
    <property type="project" value="UniProtKB-UniRule"/>
</dbReference>
<feature type="binding site" evidence="7">
    <location>
        <position position="226"/>
    </location>
    <ligand>
        <name>ATP</name>
        <dbReference type="ChEBI" id="CHEBI:30616"/>
    </ligand>
</feature>
<dbReference type="PROSITE" id="PS50862">
    <property type="entry name" value="AA_TRNA_LIGASE_II"/>
    <property type="match status" value="1"/>
</dbReference>
<dbReference type="HAMAP" id="MF_00044">
    <property type="entry name" value="Asp_tRNA_synth_type1"/>
    <property type="match status" value="1"/>
</dbReference>
<dbReference type="GO" id="GO:0003676">
    <property type="term" value="F:nucleic acid binding"/>
    <property type="evidence" value="ECO:0007669"/>
    <property type="project" value="InterPro"/>
</dbReference>
<dbReference type="NCBIfam" id="NF001750">
    <property type="entry name" value="PRK00476.1"/>
    <property type="match status" value="1"/>
</dbReference>
<evidence type="ECO:0000256" key="6">
    <source>
        <dbReference type="ARBA" id="ARBA00023146"/>
    </source>
</evidence>
<dbReference type="Gene3D" id="2.40.50.140">
    <property type="entry name" value="Nucleic acid-binding proteins"/>
    <property type="match status" value="1"/>
</dbReference>
<evidence type="ECO:0000256" key="5">
    <source>
        <dbReference type="ARBA" id="ARBA00022917"/>
    </source>
</evidence>
<protein>
    <recommendedName>
        <fullName evidence="7">Aspartate--tRNA ligase</fullName>
        <ecNumber evidence="7">6.1.1.12</ecNumber>
    </recommendedName>
    <alternativeName>
        <fullName evidence="7">Aspartyl-tRNA synthetase</fullName>
        <shortName evidence="7">AspRS</shortName>
    </alternativeName>
</protein>
<reference evidence="9 10" key="1">
    <citation type="submission" date="2015-04" db="EMBL/GenBank/DDBJ databases">
        <title>Whole genome shotgun sequence of Flavihumibacter petaseus NBRC 106054.</title>
        <authorList>
            <person name="Miyazawa S."/>
            <person name="Hosoyama A."/>
            <person name="Hashimoto M."/>
            <person name="Noguchi M."/>
            <person name="Tsuchikane K."/>
            <person name="Ohji S."/>
            <person name="Yamazoe A."/>
            <person name="Ichikawa N."/>
            <person name="Kimura A."/>
            <person name="Fujita N."/>
        </authorList>
    </citation>
    <scope>NUCLEOTIDE SEQUENCE [LARGE SCALE GENOMIC DNA]</scope>
    <source>
        <strain evidence="9 10">NBRC 106054</strain>
    </source>
</reference>
<dbReference type="EC" id="6.1.1.12" evidence="7"/>
<feature type="binding site" evidence="7">
    <location>
        <position position="171"/>
    </location>
    <ligand>
        <name>L-aspartate</name>
        <dbReference type="ChEBI" id="CHEBI:29991"/>
    </ligand>
</feature>
<dbReference type="PANTHER" id="PTHR22594:SF5">
    <property type="entry name" value="ASPARTATE--TRNA LIGASE, MITOCHONDRIAL"/>
    <property type="match status" value="1"/>
</dbReference>
<comment type="function">
    <text evidence="7">Catalyzes the attachment of L-aspartate to tRNA(Asp) in a two-step reaction: L-aspartate is first activated by ATP to form Asp-AMP and then transferred to the acceptor end of tRNA(Asp).</text>
</comment>
<comment type="caution">
    <text evidence="7">Lacks conserved residue(s) required for the propagation of feature annotation.</text>
</comment>
<dbReference type="InterPro" id="IPR004524">
    <property type="entry name" value="Asp-tRNA-ligase_1"/>
</dbReference>
<evidence type="ECO:0000256" key="4">
    <source>
        <dbReference type="ARBA" id="ARBA00022840"/>
    </source>
</evidence>
<dbReference type="GO" id="GO:0006422">
    <property type="term" value="P:aspartyl-tRNA aminoacylation"/>
    <property type="evidence" value="ECO:0007669"/>
    <property type="project" value="UniProtKB-UniRule"/>
</dbReference>
<comment type="similarity">
    <text evidence="1 7">Belongs to the class-II aminoacyl-tRNA synthetase family. Type 1 subfamily.</text>
</comment>
<dbReference type="AlphaFoldDB" id="A0A0E9N4V2"/>
<dbReference type="OrthoDB" id="9802326at2"/>
<keyword evidence="3 7" id="KW-0547">Nucleotide-binding</keyword>
<dbReference type="InterPro" id="IPR002312">
    <property type="entry name" value="Asp/Asn-tRNA-synth_IIb"/>
</dbReference>
<dbReference type="SUPFAM" id="SSF50249">
    <property type="entry name" value="Nucleic acid-binding proteins"/>
    <property type="match status" value="1"/>
</dbReference>
<dbReference type="Gene3D" id="3.30.930.10">
    <property type="entry name" value="Bira Bifunctional Protein, Domain 2"/>
    <property type="match status" value="1"/>
</dbReference>
<keyword evidence="2 7" id="KW-0436">Ligase</keyword>
<evidence type="ECO:0000259" key="8">
    <source>
        <dbReference type="PROSITE" id="PS50862"/>
    </source>
</evidence>
<feature type="binding site" evidence="7">
    <location>
        <position position="511"/>
    </location>
    <ligand>
        <name>L-aspartate</name>
        <dbReference type="ChEBI" id="CHEBI:29991"/>
    </ligand>
</feature>
<dbReference type="Gene3D" id="3.30.1360.30">
    <property type="entry name" value="GAD-like domain"/>
    <property type="match status" value="1"/>
</dbReference>
<evidence type="ECO:0000313" key="9">
    <source>
        <dbReference type="EMBL" id="GAO44833.1"/>
    </source>
</evidence>
<name>A0A0E9N4V2_9BACT</name>
<organism evidence="9 10">
    <name type="scientific">Flavihumibacter petaseus NBRC 106054</name>
    <dbReference type="NCBI Taxonomy" id="1220578"/>
    <lineage>
        <taxon>Bacteria</taxon>
        <taxon>Pseudomonadati</taxon>
        <taxon>Bacteroidota</taxon>
        <taxon>Chitinophagia</taxon>
        <taxon>Chitinophagales</taxon>
        <taxon>Chitinophagaceae</taxon>
        <taxon>Flavihumibacter</taxon>
    </lineage>
</organism>
<dbReference type="InterPro" id="IPR047089">
    <property type="entry name" value="Asp-tRNA-ligase_1_N"/>
</dbReference>
<keyword evidence="6 7" id="KW-0030">Aminoacyl-tRNA synthetase</keyword>
<evidence type="ECO:0000256" key="7">
    <source>
        <dbReference type="HAMAP-Rule" id="MF_00044"/>
    </source>
</evidence>
<feature type="binding site" evidence="7">
    <location>
        <begin position="217"/>
        <end position="219"/>
    </location>
    <ligand>
        <name>ATP</name>
        <dbReference type="ChEBI" id="CHEBI:30616"/>
    </ligand>
</feature>
<dbReference type="GO" id="GO:0005737">
    <property type="term" value="C:cytoplasm"/>
    <property type="evidence" value="ECO:0007669"/>
    <property type="project" value="UniProtKB-SubCell"/>
</dbReference>
<dbReference type="PRINTS" id="PR01042">
    <property type="entry name" value="TRNASYNTHASP"/>
</dbReference>
<gene>
    <name evidence="7 9" type="primary">aspS</name>
    <name evidence="9" type="ORF">FPE01S_04_00760</name>
</gene>
<evidence type="ECO:0000313" key="10">
    <source>
        <dbReference type="Proteomes" id="UP000033121"/>
    </source>
</evidence>
<dbReference type="RefSeq" id="WP_046370838.1">
    <property type="nucleotide sequence ID" value="NZ_BBWV01000004.1"/>
</dbReference>
<evidence type="ECO:0000256" key="1">
    <source>
        <dbReference type="ARBA" id="ARBA00006303"/>
    </source>
</evidence>
<comment type="caution">
    <text evidence="9">The sequence shown here is derived from an EMBL/GenBank/DDBJ whole genome shotgun (WGS) entry which is preliminary data.</text>
</comment>